<keyword evidence="3" id="KW-1185">Reference proteome</keyword>
<protein>
    <submittedName>
        <fullName evidence="2">Uncharacterized protein</fullName>
    </submittedName>
</protein>
<evidence type="ECO:0000256" key="1">
    <source>
        <dbReference type="SAM" id="Phobius"/>
    </source>
</evidence>
<proteinExistence type="predicted"/>
<organism evidence="2 3">
    <name type="scientific">Mucilaginibacter myungsuensis</name>
    <dbReference type="NCBI Taxonomy" id="649104"/>
    <lineage>
        <taxon>Bacteria</taxon>
        <taxon>Pseudomonadati</taxon>
        <taxon>Bacteroidota</taxon>
        <taxon>Sphingobacteriia</taxon>
        <taxon>Sphingobacteriales</taxon>
        <taxon>Sphingobacteriaceae</taxon>
        <taxon>Mucilaginibacter</taxon>
    </lineage>
</organism>
<accession>A0A929KZT2</accession>
<dbReference type="EMBL" id="JADFFL010000007">
    <property type="protein sequence ID" value="MBE9663580.1"/>
    <property type="molecule type" value="Genomic_DNA"/>
</dbReference>
<name>A0A929KZT2_9SPHI</name>
<keyword evidence="1" id="KW-0472">Membrane</keyword>
<dbReference type="AlphaFoldDB" id="A0A929KZT2"/>
<comment type="caution">
    <text evidence="2">The sequence shown here is derived from an EMBL/GenBank/DDBJ whole genome shotgun (WGS) entry which is preliminary data.</text>
</comment>
<keyword evidence="1" id="KW-1133">Transmembrane helix</keyword>
<feature type="transmembrane region" description="Helical" evidence="1">
    <location>
        <begin position="122"/>
        <end position="143"/>
    </location>
</feature>
<keyword evidence="1" id="KW-0812">Transmembrane</keyword>
<dbReference type="Proteomes" id="UP000622475">
    <property type="component" value="Unassembled WGS sequence"/>
</dbReference>
<sequence length="163" mass="19000">MNTEIQKYIDSGLLEAYVTGSATPEEEREVLFYKQRYPEVKDALNQLELDMEAMAFAMAIPPPPTAWDRIETEIDDIILRERSEPTKFTEPEPKVAPEPDMPRYIDVQVQDSHMKIHKAWRWVFAAVFVLGKIFLGCAIYFYLENRQAKQTIMELKTEIKALK</sequence>
<gene>
    <name evidence="2" type="ORF">IRJ16_16955</name>
</gene>
<reference evidence="2" key="1">
    <citation type="submission" date="2020-10" db="EMBL/GenBank/DDBJ databases">
        <title>Mucilaginibacter mali sp. nov., isolated from rhizosphere soil of apple orchard.</title>
        <authorList>
            <person name="Lee J.-S."/>
            <person name="Kim H.S."/>
            <person name="Kim J.-S."/>
        </authorList>
    </citation>
    <scope>NUCLEOTIDE SEQUENCE</scope>
    <source>
        <strain evidence="2">KCTC 22746</strain>
    </source>
</reference>
<evidence type="ECO:0000313" key="2">
    <source>
        <dbReference type="EMBL" id="MBE9663580.1"/>
    </source>
</evidence>
<dbReference type="RefSeq" id="WP_194112820.1">
    <property type="nucleotide sequence ID" value="NZ_JADFFL010000007.1"/>
</dbReference>
<evidence type="ECO:0000313" key="3">
    <source>
        <dbReference type="Proteomes" id="UP000622475"/>
    </source>
</evidence>